<evidence type="ECO:0000313" key="5">
    <source>
        <dbReference type="Proteomes" id="UP001560293"/>
    </source>
</evidence>
<sequence>MGLGLVILRRSAFKHGLTEGEIRTAFDSPLLTGPLDDDHPQRILALGFDTVGRVLEIVALRYDDGSIEIIHAMKARKAYLDLLD</sequence>
<accession>A0A4V2W819</accession>
<evidence type="ECO:0008006" key="6">
    <source>
        <dbReference type="Google" id="ProtNLM"/>
    </source>
</evidence>
<reference evidence="1" key="2">
    <citation type="submission" date="2022-04" db="EMBL/GenBank/DDBJ databases">
        <title>Human microbiome associated bacterial genomes.</title>
        <authorList>
            <person name="Sandstrom S."/>
            <person name="Salamzade R."/>
            <person name="Kalan L.R."/>
        </authorList>
    </citation>
    <scope>NUCLEOTIDE SEQUENCE</scope>
    <source>
        <strain evidence="1">P3-SID1762</strain>
    </source>
</reference>
<gene>
    <name evidence="2" type="ORF">AB6N35_09805</name>
    <name evidence="3" type="ORF">EDD19_108124</name>
    <name evidence="1" type="ORF">M3D93_06455</name>
</gene>
<reference evidence="2" key="4">
    <citation type="submission" date="2024-07" db="EMBL/GenBank/DDBJ databases">
        <authorList>
            <person name="Wildschutte H."/>
        </authorList>
    </citation>
    <scope>NUCLEOTIDE SEQUENCE</scope>
    <source>
        <strain evidence="2">N60</strain>
    </source>
</reference>
<keyword evidence="5" id="KW-1185">Reference proteome</keyword>
<comment type="caution">
    <text evidence="3">The sequence shown here is derived from an EMBL/GenBank/DDBJ whole genome shotgun (WGS) entry which is preliminary data.</text>
</comment>
<evidence type="ECO:0000313" key="1">
    <source>
        <dbReference type="EMBL" id="MCT2117394.1"/>
    </source>
</evidence>
<dbReference type="Proteomes" id="UP001560293">
    <property type="component" value="Unassembled WGS sequence"/>
</dbReference>
<proteinExistence type="predicted"/>
<reference evidence="5" key="3">
    <citation type="submission" date="2024-07" db="EMBL/GenBank/DDBJ databases">
        <title>Pseudomonas strain that inhibits Aeromonas fish pathogens.</title>
        <authorList>
            <person name="Wildschutte H."/>
        </authorList>
    </citation>
    <scope>NUCLEOTIDE SEQUENCE [LARGE SCALE GENOMIC DNA]</scope>
    <source>
        <strain evidence="5">n60</strain>
    </source>
</reference>
<protein>
    <recommendedName>
        <fullName evidence="6">Toxin</fullName>
    </recommendedName>
</protein>
<dbReference type="Proteomes" id="UP000295805">
    <property type="component" value="Unassembled WGS sequence"/>
</dbReference>
<dbReference type="RefSeq" id="WP_061227386.1">
    <property type="nucleotide sequence ID" value="NZ_CP143053.1"/>
</dbReference>
<dbReference type="GeneID" id="89529649"/>
<evidence type="ECO:0000313" key="3">
    <source>
        <dbReference type="EMBL" id="TCW24188.1"/>
    </source>
</evidence>
<name>A0A4V2W819_9ACTN</name>
<dbReference type="AlphaFoldDB" id="A0A4V2W819"/>
<dbReference type="EMBL" id="JBFTEZ010000002">
    <property type="protein sequence ID" value="MEX6464637.1"/>
    <property type="molecule type" value="Genomic_DNA"/>
</dbReference>
<evidence type="ECO:0000313" key="2">
    <source>
        <dbReference type="EMBL" id="MEX6464637.1"/>
    </source>
</evidence>
<reference evidence="3 4" key="1">
    <citation type="submission" date="2019-03" db="EMBL/GenBank/DDBJ databases">
        <title>Root nodule microbial communities of legume samples collected from USA, Mexico and Botswana.</title>
        <authorList>
            <person name="Hirsch A."/>
        </authorList>
    </citation>
    <scope>NUCLEOTIDE SEQUENCE [LARGE SCALE GENOMIC DNA]</scope>
    <source>
        <strain evidence="3 4">55</strain>
    </source>
</reference>
<organism evidence="3 4">
    <name type="scientific">Dietzia cinnamea</name>
    <dbReference type="NCBI Taxonomy" id="321318"/>
    <lineage>
        <taxon>Bacteria</taxon>
        <taxon>Bacillati</taxon>
        <taxon>Actinomycetota</taxon>
        <taxon>Actinomycetes</taxon>
        <taxon>Mycobacteriales</taxon>
        <taxon>Dietziaceae</taxon>
        <taxon>Dietzia</taxon>
    </lineage>
</organism>
<dbReference type="EMBL" id="JALXTC010000021">
    <property type="protein sequence ID" value="MCT2117394.1"/>
    <property type="molecule type" value="Genomic_DNA"/>
</dbReference>
<dbReference type="Proteomes" id="UP001206890">
    <property type="component" value="Unassembled WGS sequence"/>
</dbReference>
<evidence type="ECO:0000313" key="4">
    <source>
        <dbReference type="Proteomes" id="UP000295805"/>
    </source>
</evidence>
<dbReference type="EMBL" id="SMCX01000008">
    <property type="protein sequence ID" value="TCW24188.1"/>
    <property type="molecule type" value="Genomic_DNA"/>
</dbReference>